<dbReference type="eggNOG" id="COG2723">
    <property type="taxonomic scope" value="Bacteria"/>
</dbReference>
<dbReference type="GO" id="GO:0016052">
    <property type="term" value="P:carbohydrate catabolic process"/>
    <property type="evidence" value="ECO:0007669"/>
    <property type="project" value="TreeGrafter"/>
</dbReference>
<dbReference type="Proteomes" id="UP000011728">
    <property type="component" value="Chromosome"/>
</dbReference>
<sequence>MSIKYKFPENFWWGSATSGPQSEGRFNKKHDSVFDHWFDIEPEAFFNGVGPNVASNFYNSHKEDLKLIKEIGLNSFRTSIQWTRLIKDFETGEVDEDGVRFYNEVIDECIENDLLPVMNLHHFDLPVELYDKYGGWESKHVVDLFVIFARKCFELFGDRVKHWTTFNEPMVIVEGEYLYQFHYPKIVDGRKAVQVMFNLNLASAKVIEAYKEMGFHKEGGQIGIVLNLTPAYPRSNNDEDTMASNIADSYFNTSFLEPAVKGNFPKILLDILEQDGVIWQATEKELEIIKNNTVDFLGVNYYQPRRVKAKESEFDESKGWMPDKYFDNYEMPGRRMNPYRGWEIYPQCMYDIAINLRDNYDNIPWYISENGMGVEGEEKYINEYGIIEDDYRIDFYKEHLEYLHKGISEGSNCFGYHTWTPIDCWSWSNAYKNRYGFIAVDLATQKKTIKKSGRWIKEVAQNNGF</sequence>
<dbReference type="PANTHER" id="PTHR10353">
    <property type="entry name" value="GLYCOSYL HYDROLASE"/>
    <property type="match status" value="1"/>
</dbReference>
<dbReference type="InterPro" id="IPR017853">
    <property type="entry name" value="GH"/>
</dbReference>
<dbReference type="InterPro" id="IPR001360">
    <property type="entry name" value="Glyco_hydro_1"/>
</dbReference>
<gene>
    <name evidence="5" type="ORF">Cspa_c52680</name>
</gene>
<evidence type="ECO:0000313" key="5">
    <source>
        <dbReference type="EMBL" id="AGF59013.1"/>
    </source>
</evidence>
<dbReference type="GO" id="GO:0008706">
    <property type="term" value="F:6-phospho-beta-glucosidase activity"/>
    <property type="evidence" value="ECO:0007669"/>
    <property type="project" value="UniProtKB-EC"/>
</dbReference>
<dbReference type="FunFam" id="3.20.20.80:FF:000004">
    <property type="entry name" value="Beta-glucosidase 6-phospho-beta-glucosidase"/>
    <property type="match status" value="1"/>
</dbReference>
<evidence type="ECO:0000313" key="6">
    <source>
        <dbReference type="Proteomes" id="UP000011728"/>
    </source>
</evidence>
<dbReference type="PRINTS" id="PR00131">
    <property type="entry name" value="GLHYDRLASE1"/>
</dbReference>
<dbReference type="PANTHER" id="PTHR10353:SF139">
    <property type="entry name" value="6-PHOSPHO-BETA-GLUCOSIDASE GMUD"/>
    <property type="match status" value="1"/>
</dbReference>
<dbReference type="EMBL" id="CP004121">
    <property type="protein sequence ID" value="AGF59013.1"/>
    <property type="molecule type" value="Genomic_DNA"/>
</dbReference>
<evidence type="ECO:0000256" key="4">
    <source>
        <dbReference type="RuleBase" id="RU003690"/>
    </source>
</evidence>
<evidence type="ECO:0000256" key="3">
    <source>
        <dbReference type="ARBA" id="ARBA00023295"/>
    </source>
</evidence>
<dbReference type="Pfam" id="PF00232">
    <property type="entry name" value="Glyco_hydro_1"/>
    <property type="match status" value="1"/>
</dbReference>
<dbReference type="AlphaFoldDB" id="M1MS75"/>
<dbReference type="OrthoDB" id="2339329at2"/>
<dbReference type="HOGENOM" id="CLU_001859_0_1_9"/>
<keyword evidence="3 5" id="KW-0326">Glycosidase</keyword>
<protein>
    <submittedName>
        <fullName evidence="5">Aryl-phospho-beta-glucosidase</fullName>
        <ecNumber evidence="5">3.2.1.86</ecNumber>
    </submittedName>
</protein>
<dbReference type="EC" id="3.2.1.86" evidence="5"/>
<reference evidence="5 6" key="1">
    <citation type="submission" date="2013-02" db="EMBL/GenBank/DDBJ databases">
        <title>Genome sequence of Clostridium saccharoperbutylacetonicum N1-4(HMT).</title>
        <authorList>
            <person name="Poehlein A."/>
            <person name="Daniel R."/>
        </authorList>
    </citation>
    <scope>NUCLEOTIDE SEQUENCE [LARGE SCALE GENOMIC DNA]</scope>
    <source>
        <strain evidence="6">N1-4(HMT)</strain>
    </source>
</reference>
<dbReference type="KEGG" id="csr:Cspa_c52680"/>
<keyword evidence="2 5" id="KW-0378">Hydrolase</keyword>
<evidence type="ECO:0000256" key="1">
    <source>
        <dbReference type="ARBA" id="ARBA00010838"/>
    </source>
</evidence>
<proteinExistence type="inferred from homology"/>
<organism evidence="5 6">
    <name type="scientific">Clostridium saccharoperbutylacetonicum N1-4(HMT)</name>
    <dbReference type="NCBI Taxonomy" id="931276"/>
    <lineage>
        <taxon>Bacteria</taxon>
        <taxon>Bacillati</taxon>
        <taxon>Bacillota</taxon>
        <taxon>Clostridia</taxon>
        <taxon>Eubacteriales</taxon>
        <taxon>Clostridiaceae</taxon>
        <taxon>Clostridium</taxon>
    </lineage>
</organism>
<accession>M1MS75</accession>
<evidence type="ECO:0000256" key="2">
    <source>
        <dbReference type="ARBA" id="ARBA00022801"/>
    </source>
</evidence>
<dbReference type="Gene3D" id="3.20.20.80">
    <property type="entry name" value="Glycosidases"/>
    <property type="match status" value="1"/>
</dbReference>
<name>M1MS75_9CLOT</name>
<dbReference type="RefSeq" id="WP_015395320.1">
    <property type="nucleotide sequence ID" value="NC_020291.1"/>
</dbReference>
<dbReference type="GO" id="GO:0005829">
    <property type="term" value="C:cytosol"/>
    <property type="evidence" value="ECO:0007669"/>
    <property type="project" value="TreeGrafter"/>
</dbReference>
<dbReference type="STRING" id="36745.CLSAP_50140"/>
<dbReference type="PATRIC" id="fig|931276.5.peg.5324"/>
<keyword evidence="6" id="KW-1185">Reference proteome</keyword>
<dbReference type="SUPFAM" id="SSF51445">
    <property type="entry name" value="(Trans)glycosidases"/>
    <property type="match status" value="1"/>
</dbReference>
<comment type="similarity">
    <text evidence="1 4">Belongs to the glycosyl hydrolase 1 family.</text>
</comment>